<keyword evidence="1" id="KW-1133">Transmembrane helix</keyword>
<evidence type="ECO:0000256" key="1">
    <source>
        <dbReference type="SAM" id="Phobius"/>
    </source>
</evidence>
<dbReference type="EMBL" id="FNJK01000002">
    <property type="protein sequence ID" value="SDO73829.1"/>
    <property type="molecule type" value="Genomic_DNA"/>
</dbReference>
<dbReference type="OrthoDB" id="2236373at2"/>
<dbReference type="Proteomes" id="UP000183816">
    <property type="component" value="Unassembled WGS sequence"/>
</dbReference>
<evidence type="ECO:0008006" key="4">
    <source>
        <dbReference type="Google" id="ProtNLM"/>
    </source>
</evidence>
<feature type="transmembrane region" description="Helical" evidence="1">
    <location>
        <begin position="106"/>
        <end position="126"/>
    </location>
</feature>
<feature type="transmembrane region" description="Helical" evidence="1">
    <location>
        <begin position="49"/>
        <end position="69"/>
    </location>
</feature>
<evidence type="ECO:0000313" key="2">
    <source>
        <dbReference type="EMBL" id="SDO73829.1"/>
    </source>
</evidence>
<accession>A0A1H0M037</accession>
<feature type="transmembrane region" description="Helical" evidence="1">
    <location>
        <begin position="138"/>
        <end position="159"/>
    </location>
</feature>
<sequence>MNKTKQLTTKQRILFYLGLVAISTLVGGITGVLGLGFDGKILKFNFDSLVFLVRGLAIISVLLNLWFIYQANHYYNRNEQLDDNLDEEVSYDTYRKTFKNLEFANIFYNISSALVLFLLLGCLLKFHDAIVSEGHMFWKIQIVDIALFILMVVLQIIIFKLNQKIRRYKISTFPTIAEVKEFLYSYDEGELQANYEQSFLIVFNLNYRIIPAIYVILYLLAFFTSLNVVSGIIVVVALHIYINLANIRFVNKYFRK</sequence>
<dbReference type="InterPro" id="IPR021509">
    <property type="entry name" value="DUF3169"/>
</dbReference>
<keyword evidence="1" id="KW-0472">Membrane</keyword>
<reference evidence="2 3" key="1">
    <citation type="submission" date="2016-10" db="EMBL/GenBank/DDBJ databases">
        <authorList>
            <person name="de Groot N.N."/>
        </authorList>
    </citation>
    <scope>NUCLEOTIDE SEQUENCE [LARGE SCALE GENOMIC DNA]</scope>
    <source>
        <strain evidence="2 3">Sb04</strain>
    </source>
</reference>
<proteinExistence type="predicted"/>
<evidence type="ECO:0000313" key="3">
    <source>
        <dbReference type="Proteomes" id="UP000183816"/>
    </source>
</evidence>
<feature type="transmembrane region" description="Helical" evidence="1">
    <location>
        <begin position="12"/>
        <end position="37"/>
    </location>
</feature>
<dbReference type="Pfam" id="PF11368">
    <property type="entry name" value="DUF3169"/>
    <property type="match status" value="1"/>
</dbReference>
<feature type="transmembrane region" description="Helical" evidence="1">
    <location>
        <begin position="205"/>
        <end position="223"/>
    </location>
</feature>
<feature type="transmembrane region" description="Helical" evidence="1">
    <location>
        <begin position="229"/>
        <end position="250"/>
    </location>
</feature>
<gene>
    <name evidence="2" type="ORF">SAMN05216347_102152</name>
</gene>
<name>A0A1H0M037_STREI</name>
<dbReference type="AlphaFoldDB" id="A0A1H0M037"/>
<protein>
    <recommendedName>
        <fullName evidence="4">DUF3169 family protein</fullName>
    </recommendedName>
</protein>
<keyword evidence="1" id="KW-0812">Transmembrane</keyword>
<organism evidence="2 3">
    <name type="scientific">Streptococcus equinus</name>
    <name type="common">Streptococcus bovis</name>
    <dbReference type="NCBI Taxonomy" id="1335"/>
    <lineage>
        <taxon>Bacteria</taxon>
        <taxon>Bacillati</taxon>
        <taxon>Bacillota</taxon>
        <taxon>Bacilli</taxon>
        <taxon>Lactobacillales</taxon>
        <taxon>Streptococcaceae</taxon>
        <taxon>Streptococcus</taxon>
    </lineage>
</organism>